<organism evidence="12 13">
    <name type="scientific">Ranatra chinensis</name>
    <dbReference type="NCBI Taxonomy" id="642074"/>
    <lineage>
        <taxon>Eukaryota</taxon>
        <taxon>Metazoa</taxon>
        <taxon>Ecdysozoa</taxon>
        <taxon>Arthropoda</taxon>
        <taxon>Hexapoda</taxon>
        <taxon>Insecta</taxon>
        <taxon>Pterygota</taxon>
        <taxon>Neoptera</taxon>
        <taxon>Paraneoptera</taxon>
        <taxon>Hemiptera</taxon>
        <taxon>Heteroptera</taxon>
        <taxon>Panheteroptera</taxon>
        <taxon>Nepomorpha</taxon>
        <taxon>Nepidae</taxon>
        <taxon>Ranatrinae</taxon>
        <taxon>Ranatra</taxon>
    </lineage>
</organism>
<evidence type="ECO:0000313" key="13">
    <source>
        <dbReference type="Proteomes" id="UP001558652"/>
    </source>
</evidence>
<dbReference type="PROSITE" id="PS50097">
    <property type="entry name" value="BTB"/>
    <property type="match status" value="1"/>
</dbReference>
<feature type="region of interest" description="Disordered" evidence="10">
    <location>
        <begin position="124"/>
        <end position="167"/>
    </location>
</feature>
<dbReference type="Proteomes" id="UP001558652">
    <property type="component" value="Unassembled WGS sequence"/>
</dbReference>
<feature type="compositionally biased region" description="Polar residues" evidence="10">
    <location>
        <begin position="125"/>
        <end position="142"/>
    </location>
</feature>
<dbReference type="GO" id="GO:0035167">
    <property type="term" value="P:larval lymph gland hemopoiesis"/>
    <property type="evidence" value="ECO:0007669"/>
    <property type="project" value="UniProtKB-ARBA"/>
</dbReference>
<evidence type="ECO:0000256" key="5">
    <source>
        <dbReference type="ARBA" id="ARBA00023015"/>
    </source>
</evidence>
<evidence type="ECO:0000256" key="6">
    <source>
        <dbReference type="ARBA" id="ARBA00023163"/>
    </source>
</evidence>
<comment type="caution">
    <text evidence="12">The sequence shown here is derived from an EMBL/GenBank/DDBJ whole genome shotgun (WGS) entry which is preliminary data.</text>
</comment>
<dbReference type="SMART" id="SM00225">
    <property type="entry name" value="BTB"/>
    <property type="match status" value="1"/>
</dbReference>
<evidence type="ECO:0000256" key="10">
    <source>
        <dbReference type="SAM" id="MobiDB-lite"/>
    </source>
</evidence>
<keyword evidence="2" id="KW-0217">Developmental protein</keyword>
<protein>
    <recommendedName>
        <fullName evidence="11">BTB domain-containing protein</fullName>
    </recommendedName>
</protein>
<reference evidence="12 13" key="1">
    <citation type="submission" date="2024-07" db="EMBL/GenBank/DDBJ databases">
        <title>Chromosome-level genome assembly of the water stick insect Ranatra chinensis (Heteroptera: Nepidae).</title>
        <authorList>
            <person name="Liu X."/>
        </authorList>
    </citation>
    <scope>NUCLEOTIDE SEQUENCE [LARGE SCALE GENOMIC DNA]</scope>
    <source>
        <strain evidence="12">Cailab_2021Rc</strain>
        <tissue evidence="12">Muscle</tissue>
    </source>
</reference>
<dbReference type="InterPro" id="IPR000210">
    <property type="entry name" value="BTB/POZ_dom"/>
</dbReference>
<comment type="subcellular location">
    <subcellularLocation>
        <location evidence="1">Nucleus</location>
    </subcellularLocation>
</comment>
<evidence type="ECO:0000256" key="3">
    <source>
        <dbReference type="ARBA" id="ARBA00022782"/>
    </source>
</evidence>
<feature type="region of interest" description="Disordered" evidence="10">
    <location>
        <begin position="367"/>
        <end position="394"/>
    </location>
</feature>
<keyword evidence="4" id="KW-0524">Neurogenesis</keyword>
<dbReference type="GO" id="GO:0007464">
    <property type="term" value="P:R3/R4 cell fate commitment"/>
    <property type="evidence" value="ECO:0007669"/>
    <property type="project" value="UniProtKB-ARBA"/>
</dbReference>
<feature type="coiled-coil region" evidence="9">
    <location>
        <begin position="732"/>
        <end position="768"/>
    </location>
</feature>
<dbReference type="PANTHER" id="PTHR23110:SF111">
    <property type="entry name" value="LONGITUDINALS LACKING PROTEIN, ISOFORMS F_I_K_T"/>
    <property type="match status" value="1"/>
</dbReference>
<accession>A0ABD0YRA7</accession>
<feature type="domain" description="BTB" evidence="11">
    <location>
        <begin position="31"/>
        <end position="92"/>
    </location>
</feature>
<dbReference type="GO" id="GO:0008406">
    <property type="term" value="P:gonad development"/>
    <property type="evidence" value="ECO:0007669"/>
    <property type="project" value="UniProtKB-ARBA"/>
</dbReference>
<evidence type="ECO:0000256" key="7">
    <source>
        <dbReference type="ARBA" id="ARBA00023242"/>
    </source>
</evidence>
<comment type="function">
    <text evidence="8">Putative transcription factor required for axon growth and guidance in the central and peripheral nervous systems. Repels CNS axons away from the midline by promoting the expression of the midline repellent sli and its receptor robo.</text>
</comment>
<name>A0ABD0YRA7_9HEMI</name>
<evidence type="ECO:0000256" key="9">
    <source>
        <dbReference type="SAM" id="Coils"/>
    </source>
</evidence>
<feature type="region of interest" description="Disordered" evidence="10">
    <location>
        <begin position="808"/>
        <end position="865"/>
    </location>
</feature>
<keyword evidence="5" id="KW-0805">Transcription regulation</keyword>
<evidence type="ECO:0000256" key="4">
    <source>
        <dbReference type="ARBA" id="ARBA00022902"/>
    </source>
</evidence>
<dbReference type="Pfam" id="PF00651">
    <property type="entry name" value="BTB"/>
    <property type="match status" value="1"/>
</dbReference>
<dbReference type="GO" id="GO:0045476">
    <property type="term" value="P:nurse cell apoptotic process"/>
    <property type="evidence" value="ECO:0007669"/>
    <property type="project" value="UniProtKB-ARBA"/>
</dbReference>
<dbReference type="InterPro" id="IPR051095">
    <property type="entry name" value="Dros_DevTransReg"/>
</dbReference>
<sequence length="865" mass="95867">MEDAQFLVQWDEHPTHLATRLGYLLEHQSLVDVTLMCNTHTLKVHRAVLAASSPYFERQLGNHPLIVLKDMKFSVLKSLVEFMYCGETSVSEENLTPLLEAAKFFEVKGLAAMTKETVCVPGAASHSNKSLNGTSTPNSSVFNRGTNRGRGRGRGRPPLNPTCKMGSPTESAQILLSLSGNSNSPPCTQFFTTSKNVKIDPSIIQNNLASGEGGGFEPRRRGRRRGALNSAFREKLLRDDDGQQLNSPLLSSLLSKPDVKTNNKLDDSKYLQTLKNIGLPTNVPILLDNGEGKLVTLTEEVLRSVMDSDGNVQFQVTEGTLGGGCNSAPLGDTPMPMPTFEKKHSDMDETNSVHNMVYNRHNRQFVEKDMESSRSDEDNLSSLRNGAASEAEQDPEAVVLLEVTGDKRVEKYVMSAKEVKVLKALNQQLTKQKKQLADITSTNSNLSTIDLVGTNTKVAELKLKIGKTKSILSQVMECVQKGLREKLKTYTEQLDKKPHSQVVQLEFIDCNGEKIEGYQVEGTVVDKRPDVKECPTSPKENDLMGLFGMVCQDKGKAMSKEEEDDENYRLVMNNHVLEDEEDHQENIPYDQIEAMMGDQEDIVIEHNKEEDLKYIIDNGEDDTGSAGHGGDTTDYVVYDEKHGAEGAGEYIIYGGHPESVLPDMVEEEEASVEGAGVTSTADNFVVADTAEYIVYEKNDESLVVDKGSTPTGEEEEEEPPTQYIVYTSDENTDKSQERYELYKTDHEEEEEEEDMEEGEVEVQKLEDQFIVYPDKVTLSASQCEASPAKDVPFAVGLVPLKDALEKLQSISDHQPRRTRSNSLCSETANKRRLSVGADAVTPPCDKRHKSDPPITPPPQLDTETL</sequence>
<dbReference type="GO" id="GO:0045467">
    <property type="term" value="P:R7 cell development"/>
    <property type="evidence" value="ECO:0007669"/>
    <property type="project" value="UniProtKB-ARBA"/>
</dbReference>
<evidence type="ECO:0000313" key="12">
    <source>
        <dbReference type="EMBL" id="KAL1117755.1"/>
    </source>
</evidence>
<dbReference type="GO" id="GO:0016199">
    <property type="term" value="P:axon midline choice point recognition"/>
    <property type="evidence" value="ECO:0007669"/>
    <property type="project" value="UniProtKB-ARBA"/>
</dbReference>
<dbReference type="GO" id="GO:0005634">
    <property type="term" value="C:nucleus"/>
    <property type="evidence" value="ECO:0007669"/>
    <property type="project" value="UniProtKB-SubCell"/>
</dbReference>
<keyword evidence="3" id="KW-0221">Differentiation</keyword>
<dbReference type="PANTHER" id="PTHR23110">
    <property type="entry name" value="BTB DOMAIN TRANSCRIPTION FACTOR"/>
    <property type="match status" value="1"/>
</dbReference>
<keyword evidence="13" id="KW-1185">Reference proteome</keyword>
<dbReference type="EMBL" id="JBFDAA010000015">
    <property type="protein sequence ID" value="KAL1117755.1"/>
    <property type="molecule type" value="Genomic_DNA"/>
</dbReference>
<evidence type="ECO:0000256" key="2">
    <source>
        <dbReference type="ARBA" id="ARBA00022473"/>
    </source>
</evidence>
<proteinExistence type="predicted"/>
<dbReference type="GO" id="GO:0007526">
    <property type="term" value="P:larval somatic muscle development"/>
    <property type="evidence" value="ECO:0007669"/>
    <property type="project" value="UniProtKB-ARBA"/>
</dbReference>
<evidence type="ECO:0000256" key="1">
    <source>
        <dbReference type="ARBA" id="ARBA00004123"/>
    </source>
</evidence>
<dbReference type="SUPFAM" id="SSF54695">
    <property type="entry name" value="POZ domain"/>
    <property type="match status" value="1"/>
</dbReference>
<dbReference type="AlphaFoldDB" id="A0ABD0YRA7"/>
<keyword evidence="9" id="KW-0175">Coiled coil</keyword>
<keyword evidence="6" id="KW-0804">Transcription</keyword>
<dbReference type="GO" id="GO:0006355">
    <property type="term" value="P:regulation of DNA-templated transcription"/>
    <property type="evidence" value="ECO:0007669"/>
    <property type="project" value="UniProtKB-ARBA"/>
</dbReference>
<gene>
    <name evidence="12" type="ORF">AAG570_004070</name>
</gene>
<feature type="compositionally biased region" description="Basic and acidic residues" evidence="10">
    <location>
        <begin position="367"/>
        <end position="377"/>
    </location>
</feature>
<dbReference type="GO" id="GO:0048813">
    <property type="term" value="P:dendrite morphogenesis"/>
    <property type="evidence" value="ECO:0007669"/>
    <property type="project" value="UniProtKB-ARBA"/>
</dbReference>
<keyword evidence="7" id="KW-0539">Nucleus</keyword>
<dbReference type="InterPro" id="IPR011333">
    <property type="entry name" value="SKP1/BTB/POZ_sf"/>
</dbReference>
<evidence type="ECO:0000256" key="8">
    <source>
        <dbReference type="ARBA" id="ARBA00037382"/>
    </source>
</evidence>
<dbReference type="Gene3D" id="3.30.710.10">
    <property type="entry name" value="Potassium Channel Kv1.1, Chain A"/>
    <property type="match status" value="1"/>
</dbReference>
<evidence type="ECO:0000259" key="11">
    <source>
        <dbReference type="PROSITE" id="PS50097"/>
    </source>
</evidence>
<dbReference type="CDD" id="cd18315">
    <property type="entry name" value="BTB_POZ_BAB-like"/>
    <property type="match status" value="1"/>
</dbReference>